<feature type="domain" description="GGDEF" evidence="3">
    <location>
        <begin position="142"/>
        <end position="266"/>
    </location>
</feature>
<dbReference type="OrthoDB" id="12905at2"/>
<keyword evidence="1 2" id="KW-0129">CBS domain</keyword>
<dbReference type="InterPro" id="IPR000644">
    <property type="entry name" value="CBS_dom"/>
</dbReference>
<dbReference type="SMART" id="SM00267">
    <property type="entry name" value="GGDEF"/>
    <property type="match status" value="1"/>
</dbReference>
<dbReference type="InterPro" id="IPR043128">
    <property type="entry name" value="Rev_trsase/Diguanyl_cyclase"/>
</dbReference>
<dbReference type="PROSITE" id="PS51371">
    <property type="entry name" value="CBS"/>
    <property type="match status" value="2"/>
</dbReference>
<sequence>MKVGELMSSPIRTVSSDKSVRHASELMAKLEIGSLVVQDHGSIVGIVTSRDVRQTHPNRIVADAMTRNPVSVPADNFVWDALGTMERLRIERLLVTDKDRVCGLITRDTIRIQLSELQDPLTGLFRPAYVQSIGSELLRRREWFHLLFIDLNNFGEINKRYGHPVGDDMIKGFADLLLSIGTADDYLCRYAGDEFVIVTLRSEASLQQLLDVLREPLVIEDIPVSTAVGVVSGSREPGFFSLSFRDLVSKASLLSTSLKHKGLLFS</sequence>
<dbReference type="AlphaFoldDB" id="A0A5C4TEP8"/>
<dbReference type="SUPFAM" id="SSF55073">
    <property type="entry name" value="Nucleotide cyclase"/>
    <property type="match status" value="1"/>
</dbReference>
<dbReference type="PROSITE" id="PS50887">
    <property type="entry name" value="GGDEF"/>
    <property type="match status" value="1"/>
</dbReference>
<evidence type="ECO:0000313" key="5">
    <source>
        <dbReference type="EMBL" id="TNJ67604.1"/>
    </source>
</evidence>
<evidence type="ECO:0000256" key="1">
    <source>
        <dbReference type="ARBA" id="ARBA00023122"/>
    </source>
</evidence>
<keyword evidence="6" id="KW-1185">Reference proteome</keyword>
<dbReference type="Gene3D" id="3.30.70.270">
    <property type="match status" value="1"/>
</dbReference>
<dbReference type="RefSeq" id="WP_139600890.1">
    <property type="nucleotide sequence ID" value="NZ_VDCQ01000004.1"/>
</dbReference>
<comment type="caution">
    <text evidence="5">The sequence shown here is derived from an EMBL/GenBank/DDBJ whole genome shotgun (WGS) entry which is preliminary data.</text>
</comment>
<dbReference type="InterPro" id="IPR029787">
    <property type="entry name" value="Nucleotide_cyclase"/>
</dbReference>
<dbReference type="SUPFAM" id="SSF54631">
    <property type="entry name" value="CBS-domain pair"/>
    <property type="match status" value="1"/>
</dbReference>
<dbReference type="InterPro" id="IPR046342">
    <property type="entry name" value="CBS_dom_sf"/>
</dbReference>
<evidence type="ECO:0000259" key="3">
    <source>
        <dbReference type="PROSITE" id="PS50887"/>
    </source>
</evidence>
<organism evidence="5 6">
    <name type="scientific">Paenibacillus hemerocallicola</name>
    <dbReference type="NCBI Taxonomy" id="1172614"/>
    <lineage>
        <taxon>Bacteria</taxon>
        <taxon>Bacillati</taxon>
        <taxon>Bacillota</taxon>
        <taxon>Bacilli</taxon>
        <taxon>Bacillales</taxon>
        <taxon>Paenibacillaceae</taxon>
        <taxon>Paenibacillus</taxon>
    </lineage>
</organism>
<proteinExistence type="predicted"/>
<dbReference type="EMBL" id="VDCQ01000004">
    <property type="protein sequence ID" value="TNJ67604.1"/>
    <property type="molecule type" value="Genomic_DNA"/>
</dbReference>
<dbReference type="SMART" id="SM00116">
    <property type="entry name" value="CBS"/>
    <property type="match status" value="2"/>
</dbReference>
<evidence type="ECO:0000256" key="2">
    <source>
        <dbReference type="PROSITE-ProRule" id="PRU00703"/>
    </source>
</evidence>
<reference evidence="5 6" key="1">
    <citation type="submission" date="2019-05" db="EMBL/GenBank/DDBJ databases">
        <title>We sequenced the genome of Paenibacillus hemerocallicola KCTC 33185 for further insight into its adaptation and study the phylogeny of Paenibacillus.</title>
        <authorList>
            <person name="Narsing Rao M.P."/>
        </authorList>
    </citation>
    <scope>NUCLEOTIDE SEQUENCE [LARGE SCALE GENOMIC DNA]</scope>
    <source>
        <strain evidence="5 6">KCTC 33185</strain>
    </source>
</reference>
<dbReference type="Pfam" id="PF00990">
    <property type="entry name" value="GGDEF"/>
    <property type="match status" value="1"/>
</dbReference>
<feature type="domain" description="CBS" evidence="4">
    <location>
        <begin position="65"/>
        <end position="121"/>
    </location>
</feature>
<dbReference type="CDD" id="cd01949">
    <property type="entry name" value="GGDEF"/>
    <property type="match status" value="1"/>
</dbReference>
<dbReference type="Pfam" id="PF00571">
    <property type="entry name" value="CBS"/>
    <property type="match status" value="2"/>
</dbReference>
<gene>
    <name evidence="5" type="ORF">FE784_04270</name>
</gene>
<protein>
    <submittedName>
        <fullName evidence="5">CBS domain-containing protein</fullName>
    </submittedName>
</protein>
<dbReference type="Proteomes" id="UP000307943">
    <property type="component" value="Unassembled WGS sequence"/>
</dbReference>
<feature type="domain" description="CBS" evidence="4">
    <location>
        <begin position="7"/>
        <end position="64"/>
    </location>
</feature>
<evidence type="ECO:0000313" key="6">
    <source>
        <dbReference type="Proteomes" id="UP000307943"/>
    </source>
</evidence>
<dbReference type="Gene3D" id="3.10.580.10">
    <property type="entry name" value="CBS-domain"/>
    <property type="match status" value="1"/>
</dbReference>
<evidence type="ECO:0000259" key="4">
    <source>
        <dbReference type="PROSITE" id="PS51371"/>
    </source>
</evidence>
<accession>A0A5C4TEP8</accession>
<dbReference type="PANTHER" id="PTHR43080">
    <property type="entry name" value="CBS DOMAIN-CONTAINING PROTEIN CBSX3, MITOCHONDRIAL"/>
    <property type="match status" value="1"/>
</dbReference>
<dbReference type="NCBIfam" id="TIGR00254">
    <property type="entry name" value="GGDEF"/>
    <property type="match status" value="1"/>
</dbReference>
<dbReference type="InterPro" id="IPR000160">
    <property type="entry name" value="GGDEF_dom"/>
</dbReference>
<dbReference type="InterPro" id="IPR051257">
    <property type="entry name" value="Diverse_CBS-Domain"/>
</dbReference>
<dbReference type="PANTHER" id="PTHR43080:SF2">
    <property type="entry name" value="CBS DOMAIN-CONTAINING PROTEIN"/>
    <property type="match status" value="1"/>
</dbReference>
<name>A0A5C4TEP8_9BACL</name>